<protein>
    <recommendedName>
        <fullName evidence="3">N-acetyltransferase domain-containing protein</fullName>
    </recommendedName>
</protein>
<dbReference type="PANTHER" id="PTHR43877">
    <property type="entry name" value="AMINOALKYLPHOSPHONATE N-ACETYLTRANSFERASE-RELATED-RELATED"/>
    <property type="match status" value="1"/>
</dbReference>
<dbReference type="PROSITE" id="PS51186">
    <property type="entry name" value="GNAT"/>
    <property type="match status" value="1"/>
</dbReference>
<reference evidence="4 5" key="1">
    <citation type="journal article" date="2014" name="Int. J. Syst. Evol. Microbiol.">
        <title>Complete genome sequence of Corynebacterium casei LMG S-19264T (=DSM 44701T), isolated from a smear-ripened cheese.</title>
        <authorList>
            <consortium name="US DOE Joint Genome Institute (JGI-PGF)"/>
            <person name="Walter F."/>
            <person name="Albersmeier A."/>
            <person name="Kalinowski J."/>
            <person name="Ruckert C."/>
        </authorList>
    </citation>
    <scope>NUCLEOTIDE SEQUENCE [LARGE SCALE GENOMIC DNA]</scope>
    <source>
        <strain evidence="4 5">NBRC 112289</strain>
    </source>
</reference>
<name>A0AA37UFA8_9MICO</name>
<evidence type="ECO:0000313" key="4">
    <source>
        <dbReference type="EMBL" id="GMA27859.1"/>
    </source>
</evidence>
<dbReference type="Proteomes" id="UP001157160">
    <property type="component" value="Unassembled WGS sequence"/>
</dbReference>
<dbReference type="RefSeq" id="WP_284230811.1">
    <property type="nucleotide sequence ID" value="NZ_BSUL01000001.1"/>
</dbReference>
<comment type="caution">
    <text evidence="4">The sequence shown here is derived from an EMBL/GenBank/DDBJ whole genome shotgun (WGS) entry which is preliminary data.</text>
</comment>
<evidence type="ECO:0000256" key="1">
    <source>
        <dbReference type="ARBA" id="ARBA00022679"/>
    </source>
</evidence>
<evidence type="ECO:0000313" key="5">
    <source>
        <dbReference type="Proteomes" id="UP001157160"/>
    </source>
</evidence>
<gene>
    <name evidence="4" type="ORF">GCM10025874_11120</name>
</gene>
<dbReference type="AlphaFoldDB" id="A0AA37UFA8"/>
<dbReference type="EMBL" id="BSUL01000001">
    <property type="protein sequence ID" value="GMA27859.1"/>
    <property type="molecule type" value="Genomic_DNA"/>
</dbReference>
<dbReference type="InterPro" id="IPR050832">
    <property type="entry name" value="Bact_Acetyltransf"/>
</dbReference>
<dbReference type="InterPro" id="IPR000182">
    <property type="entry name" value="GNAT_dom"/>
</dbReference>
<feature type="domain" description="N-acetyltransferase" evidence="3">
    <location>
        <begin position="3"/>
        <end position="155"/>
    </location>
</feature>
<dbReference type="SUPFAM" id="SSF55729">
    <property type="entry name" value="Acyl-CoA N-acyltransferases (Nat)"/>
    <property type="match status" value="1"/>
</dbReference>
<organism evidence="4 5">
    <name type="scientific">Arenivirga flava</name>
    <dbReference type="NCBI Taxonomy" id="1930060"/>
    <lineage>
        <taxon>Bacteria</taxon>
        <taxon>Bacillati</taxon>
        <taxon>Actinomycetota</taxon>
        <taxon>Actinomycetes</taxon>
        <taxon>Micrococcales</taxon>
        <taxon>Microbacteriaceae</taxon>
        <taxon>Arenivirga</taxon>
    </lineage>
</organism>
<keyword evidence="2" id="KW-0012">Acyltransferase</keyword>
<dbReference type="InterPro" id="IPR016181">
    <property type="entry name" value="Acyl_CoA_acyltransferase"/>
</dbReference>
<keyword evidence="5" id="KW-1185">Reference proteome</keyword>
<dbReference type="GO" id="GO:0016747">
    <property type="term" value="F:acyltransferase activity, transferring groups other than amino-acyl groups"/>
    <property type="evidence" value="ECO:0007669"/>
    <property type="project" value="InterPro"/>
</dbReference>
<dbReference type="Gene3D" id="3.40.630.30">
    <property type="match status" value="1"/>
</dbReference>
<dbReference type="CDD" id="cd04301">
    <property type="entry name" value="NAT_SF"/>
    <property type="match status" value="1"/>
</dbReference>
<proteinExistence type="predicted"/>
<accession>A0AA37UFA8</accession>
<sequence>MTVTLRPMPAERIPAWLRASQTAYASDRERAGEPAQLARRTAERSMAAYFPDGEPLAGHLLFEALAEDEPVGVLWLGPHPQRPDGLSWWVYDIEIAPQHRRRGHGAATMRAAEAEVRLRGGRELALNVFGFNTGAIALYEELGFAVTSQHMAKTI</sequence>
<evidence type="ECO:0000256" key="2">
    <source>
        <dbReference type="ARBA" id="ARBA00023315"/>
    </source>
</evidence>
<dbReference type="Pfam" id="PF00583">
    <property type="entry name" value="Acetyltransf_1"/>
    <property type="match status" value="1"/>
</dbReference>
<keyword evidence="1" id="KW-0808">Transferase</keyword>
<evidence type="ECO:0000259" key="3">
    <source>
        <dbReference type="PROSITE" id="PS51186"/>
    </source>
</evidence>
<dbReference type="PANTHER" id="PTHR43877:SF2">
    <property type="entry name" value="AMINOALKYLPHOSPHONATE N-ACETYLTRANSFERASE-RELATED"/>
    <property type="match status" value="1"/>
</dbReference>